<reference evidence="3" key="4">
    <citation type="submission" date="2016-08" db="EMBL/GenBank/DDBJ databases">
        <title>Sequencing, Assembly and Comparative Genomics of S. aureofaciens ATCC 10762.</title>
        <authorList>
            <person name="Gradnigo J.S."/>
            <person name="Johnson N."/>
            <person name="Somerville G.A."/>
        </authorList>
    </citation>
    <scope>NUCLEOTIDE SEQUENCE [LARGE SCALE GENOMIC DNA]</scope>
    <source>
        <strain evidence="3">ATCC 10762</strain>
    </source>
</reference>
<sequence length="408" mass="44629">MVALVLFQRATGRELRNLALPGQACDKATRDALLDLQDAGKARPDGWARGRKLWCLTKAGHKEAAGFLPRGTKLSTVREQERAGYDEHALDVVATAGHLARAGHGSPLTLTTEVRHAVPGRPARYADLVLRDPGAKVPVLLVEVDRDNETVGQLVEKLASYTAWCELLAKGADKARAKAARHDGAAVHAHRHWRTVYPPTRHEGYPPVALVLTPGRKRDRPGTKPLTPEQKAAKAERDHQRLLRRLDAVEAGSAAYWSPRPYPFAGVSAGNYHQALPVVATTLQLLDAHGADALVWRRFGRAGWHTLTAALDNPDGDRLLAIERQAAAAARRARDQAEREASRPACTRCEAKLTDAEWDRARWGETVCASCQREESDRKRAQLAAEAAAVAAAQAARAKNTGSWWRRS</sequence>
<accession>A0A8H9I2E2</accession>
<reference evidence="2" key="1">
    <citation type="journal article" date="2014" name="Int. J. Syst. Evol. Microbiol.">
        <title>Complete genome sequence of Corynebacterium casei LMG S-19264T (=DSM 44701T), isolated from a smear-ripened cheese.</title>
        <authorList>
            <consortium name="US DOE Joint Genome Institute (JGI-PGF)"/>
            <person name="Walter F."/>
            <person name="Albersmeier A."/>
            <person name="Kalinowski J."/>
            <person name="Ruckert C."/>
        </authorList>
    </citation>
    <scope>NUCLEOTIDE SEQUENCE</scope>
    <source>
        <strain evidence="2">JCM 4434</strain>
    </source>
</reference>
<dbReference type="EMBL" id="JPRF03000002">
    <property type="protein sequence ID" value="OEV38966.1"/>
    <property type="molecule type" value="Genomic_DNA"/>
</dbReference>
<dbReference type="Proteomes" id="UP000037395">
    <property type="component" value="Unassembled WGS sequence"/>
</dbReference>
<proteinExistence type="predicted"/>
<organism evidence="3 4">
    <name type="scientific">Kitasatospora aureofaciens</name>
    <name type="common">Streptomyces aureofaciens</name>
    <dbReference type="NCBI Taxonomy" id="1894"/>
    <lineage>
        <taxon>Bacteria</taxon>
        <taxon>Bacillati</taxon>
        <taxon>Actinomycetota</taxon>
        <taxon>Actinomycetes</taxon>
        <taxon>Kitasatosporales</taxon>
        <taxon>Streptomycetaceae</taxon>
        <taxon>Kitasatospora</taxon>
    </lineage>
</organism>
<dbReference type="AlphaFoldDB" id="A0A1E7NE25"/>
<protein>
    <submittedName>
        <fullName evidence="3">Uncharacterized protein</fullName>
    </submittedName>
</protein>
<evidence type="ECO:0000313" key="4">
    <source>
        <dbReference type="Proteomes" id="UP000037395"/>
    </source>
</evidence>
<evidence type="ECO:0000256" key="1">
    <source>
        <dbReference type="SAM" id="MobiDB-lite"/>
    </source>
</evidence>
<reference evidence="4" key="3">
    <citation type="submission" date="2016-08" db="EMBL/GenBank/DDBJ databases">
        <title>Sequencing, assembly and comparative genomics of S. aureofaciens ATCC 10762.</title>
        <authorList>
            <person name="Gradnigo J.S."/>
            <person name="Johnson N."/>
            <person name="Somerville G.A."/>
        </authorList>
    </citation>
    <scope>NUCLEOTIDE SEQUENCE [LARGE SCALE GENOMIC DNA]</scope>
    <source>
        <strain evidence="4">ATCC 10762 / DSM 40127 / CCM 3239 / JCM 4008 / LMG 5968 / NBRC 12843 / NCIMB 8234 / A-377</strain>
    </source>
</reference>
<evidence type="ECO:0000313" key="2">
    <source>
        <dbReference type="EMBL" id="GGU99139.1"/>
    </source>
</evidence>
<gene>
    <name evidence="2" type="ORF">GCM10010502_61920</name>
    <name evidence="3" type="ORF">HS99_0017810</name>
</gene>
<evidence type="ECO:0000313" key="3">
    <source>
        <dbReference type="EMBL" id="OEV38966.1"/>
    </source>
</evidence>
<keyword evidence="4" id="KW-1185">Reference proteome</keyword>
<dbReference type="KEGG" id="kau:B6264_30070"/>
<comment type="caution">
    <text evidence="3">The sequence shown here is derived from an EMBL/GenBank/DDBJ whole genome shotgun (WGS) entry which is preliminary data.</text>
</comment>
<dbReference type="Proteomes" id="UP000610124">
    <property type="component" value="Unassembled WGS sequence"/>
</dbReference>
<dbReference type="RefSeq" id="WP_050366110.1">
    <property type="nucleotide sequence ID" value="NZ_BMUB01000022.1"/>
</dbReference>
<dbReference type="GeneID" id="97489139"/>
<reference evidence="2" key="5">
    <citation type="submission" date="2020-09" db="EMBL/GenBank/DDBJ databases">
        <authorList>
            <person name="Sun Q."/>
            <person name="Ohkuma M."/>
        </authorList>
    </citation>
    <scope>NUCLEOTIDE SEQUENCE</scope>
    <source>
        <strain evidence="2">JCM 4434</strain>
    </source>
</reference>
<name>A0A1E7NE25_KITAU</name>
<accession>A0A1E7NE25</accession>
<reference evidence="3 4" key="2">
    <citation type="submission" date="2014-07" db="EMBL/GenBank/DDBJ databases">
        <authorList>
            <person name="Zhang J.E."/>
            <person name="Yang H."/>
            <person name="Guo J."/>
            <person name="Deng Z."/>
            <person name="Luo H."/>
            <person name="Luo M."/>
            <person name="Zhao B."/>
        </authorList>
    </citation>
    <scope>NUCLEOTIDE SEQUENCE [LARGE SCALE GENOMIC DNA]</scope>
    <source>
        <strain evidence="3">ATCC 10762</strain>
        <strain evidence="4">ATCC 10762 / DSM 40127 / CCM 3239 / JCM 4008 / LMG 5968 / NBRC 12843 / NCIMB 8234 / A-377</strain>
    </source>
</reference>
<feature type="region of interest" description="Disordered" evidence="1">
    <location>
        <begin position="212"/>
        <end position="239"/>
    </location>
</feature>
<dbReference type="EMBL" id="BMUB01000022">
    <property type="protein sequence ID" value="GGU99139.1"/>
    <property type="molecule type" value="Genomic_DNA"/>
</dbReference>